<gene>
    <name evidence="2" type="ORF">SAMN00777080_4725</name>
</gene>
<dbReference type="RefSeq" id="WP_157370276.1">
    <property type="nucleotide sequence ID" value="NZ_LT838813.1"/>
</dbReference>
<keyword evidence="3" id="KW-1185">Reference proteome</keyword>
<protein>
    <submittedName>
        <fullName evidence="2">Uncharacterized protein</fullName>
    </submittedName>
</protein>
<feature type="transmembrane region" description="Helical" evidence="1">
    <location>
        <begin position="236"/>
        <end position="263"/>
    </location>
</feature>
<evidence type="ECO:0000313" key="2">
    <source>
        <dbReference type="EMBL" id="SMD46047.1"/>
    </source>
</evidence>
<evidence type="ECO:0000313" key="3">
    <source>
        <dbReference type="Proteomes" id="UP000192333"/>
    </source>
</evidence>
<organism evidence="2 3">
    <name type="scientific">Aquiflexum balticum DSM 16537</name>
    <dbReference type="NCBI Taxonomy" id="758820"/>
    <lineage>
        <taxon>Bacteria</taxon>
        <taxon>Pseudomonadati</taxon>
        <taxon>Bacteroidota</taxon>
        <taxon>Cytophagia</taxon>
        <taxon>Cytophagales</taxon>
        <taxon>Cyclobacteriaceae</taxon>
        <taxon>Aquiflexum</taxon>
    </lineage>
</organism>
<dbReference type="Proteomes" id="UP000192333">
    <property type="component" value="Chromosome I"/>
</dbReference>
<feature type="transmembrane region" description="Helical" evidence="1">
    <location>
        <begin position="92"/>
        <end position="109"/>
    </location>
</feature>
<dbReference type="OrthoDB" id="975915at2"/>
<keyword evidence="1" id="KW-0472">Membrane</keyword>
<feature type="transmembrane region" description="Helical" evidence="1">
    <location>
        <begin position="192"/>
        <end position="224"/>
    </location>
</feature>
<feature type="transmembrane region" description="Helical" evidence="1">
    <location>
        <begin position="362"/>
        <end position="379"/>
    </location>
</feature>
<name>A0A1W2HB00_9BACT</name>
<reference evidence="3" key="1">
    <citation type="submission" date="2017-04" db="EMBL/GenBank/DDBJ databases">
        <authorList>
            <person name="Varghese N."/>
            <person name="Submissions S."/>
        </authorList>
    </citation>
    <scope>NUCLEOTIDE SEQUENCE [LARGE SCALE GENOMIC DNA]</scope>
    <source>
        <strain evidence="3">DSM 16537</strain>
    </source>
</reference>
<accession>A0A1W2HB00</accession>
<dbReference type="AlphaFoldDB" id="A0A1W2HB00"/>
<feature type="transmembrane region" description="Helical" evidence="1">
    <location>
        <begin position="52"/>
        <end position="71"/>
    </location>
</feature>
<feature type="transmembrane region" description="Helical" evidence="1">
    <location>
        <begin position="391"/>
        <end position="409"/>
    </location>
</feature>
<sequence>MSLPIAIGIDMTRRSIYHNSTKTDTPPNFLNFQLHTATAYCLLRLTHCPLRLPTTITTYLIITLLFTFFLWDNQRIGKKRGLSKKDGLWLQALWVYHFGFAFVFYYYILENGGDALRYWALEAEGVENPDHWMGYWGQRTHFVQWLNYVPAKVLGLDFLAGDVLYAAFSFLGIREVYFWMLRIKPIKPWMEWGLIGIFFLPNLHFWSAGVGKEALLLVGLVWALKGFVSLEDHWKVVGIGVLLSFWVRPLQGVVLGGMLGIYFFWQKEIPLRLKLGVGLGMAVVMAVGIWRILQYMHLEELSIKGLMAFSSGQMDFLRDFGAGSEIPMETYNVFEKGFALFFRPFLGEVAGVWQMGAALENSIALSLALGLLAVLPFYFGRNIKFPIPPFLWAGLIFGLLMAIAFAFTLNNLGIIMRMKSMYMLFFYLFCFGGVWGRMNFKRAKNQEPRTKNF</sequence>
<keyword evidence="1" id="KW-0812">Transmembrane</keyword>
<dbReference type="EMBL" id="LT838813">
    <property type="protein sequence ID" value="SMD46047.1"/>
    <property type="molecule type" value="Genomic_DNA"/>
</dbReference>
<feature type="transmembrane region" description="Helical" evidence="1">
    <location>
        <begin position="275"/>
        <end position="293"/>
    </location>
</feature>
<dbReference type="STRING" id="758820.SAMN00777080_4725"/>
<keyword evidence="1" id="KW-1133">Transmembrane helix</keyword>
<feature type="transmembrane region" description="Helical" evidence="1">
    <location>
        <begin position="421"/>
        <end position="440"/>
    </location>
</feature>
<proteinExistence type="predicted"/>
<evidence type="ECO:0000256" key="1">
    <source>
        <dbReference type="SAM" id="Phobius"/>
    </source>
</evidence>
<feature type="transmembrane region" description="Helical" evidence="1">
    <location>
        <begin position="163"/>
        <end position="180"/>
    </location>
</feature>